<feature type="binding site" evidence="8">
    <location>
        <position position="82"/>
    </location>
    <ligand>
        <name>NADP(+)</name>
        <dbReference type="ChEBI" id="CHEBI:58349"/>
    </ligand>
</feature>
<feature type="binding site" evidence="8">
    <location>
        <position position="91"/>
    </location>
    <ligand>
        <name>shikimate</name>
        <dbReference type="ChEBI" id="CHEBI:36208"/>
    </ligand>
</feature>
<dbReference type="GO" id="GO:0019632">
    <property type="term" value="P:shikimate metabolic process"/>
    <property type="evidence" value="ECO:0007669"/>
    <property type="project" value="InterPro"/>
</dbReference>
<dbReference type="NCBIfam" id="NF001310">
    <property type="entry name" value="PRK00258.1-2"/>
    <property type="match status" value="1"/>
</dbReference>
<dbReference type="KEGG" id="eex:EZJ17_05785"/>
<proteinExistence type="inferred from homology"/>
<dbReference type="Pfam" id="PF08501">
    <property type="entry name" value="Shikimate_dh_N"/>
    <property type="match status" value="1"/>
</dbReference>
<feature type="binding site" evidence="8">
    <location>
        <position position="218"/>
    </location>
    <ligand>
        <name>shikimate</name>
        <dbReference type="ChEBI" id="CHEBI:36208"/>
    </ligand>
</feature>
<dbReference type="InterPro" id="IPR041121">
    <property type="entry name" value="SDH_C"/>
</dbReference>
<dbReference type="FunFam" id="3.40.50.10860:FF:000006">
    <property type="entry name" value="Shikimate dehydrogenase (NADP(+))"/>
    <property type="match status" value="1"/>
</dbReference>
<evidence type="ECO:0000256" key="3">
    <source>
        <dbReference type="ARBA" id="ARBA00022605"/>
    </source>
</evidence>
<feature type="domain" description="Shikimate dehydrogenase substrate binding N-terminal" evidence="10">
    <location>
        <begin position="11"/>
        <end position="93"/>
    </location>
</feature>
<reference evidence="13" key="1">
    <citation type="journal article" date="2019" name="J. Anim. Genet.">
        <title>Description and whole genome sequencing of Eikenella exigua sp. nov., isolated from brain abscess and blood.</title>
        <authorList>
            <person name="Stormo K.A."/>
            <person name="Nygaard R.M."/>
            <person name="Bruvold T.S."/>
            <person name="Dimmen G."/>
            <person name="Lindemann P.C."/>
            <person name="Jordal S."/>
            <person name="Kommedal O."/>
        </authorList>
    </citation>
    <scope>NUCLEOTIDE SEQUENCE [LARGE SCALE GENOMIC DNA]</scope>
    <source>
        <strain evidence="13">PXX</strain>
    </source>
</reference>
<dbReference type="InterPro" id="IPR006151">
    <property type="entry name" value="Shikm_DH/Glu-tRNA_Rdtase"/>
</dbReference>
<name>A0AAX1FA51_9NEIS</name>
<dbReference type="InterPro" id="IPR022893">
    <property type="entry name" value="Shikimate_DH_fam"/>
</dbReference>
<keyword evidence="6 8" id="KW-0057">Aromatic amino acid biosynthesis</keyword>
<feature type="binding site" evidence="8">
    <location>
        <position position="66"/>
    </location>
    <ligand>
        <name>shikimate</name>
        <dbReference type="ChEBI" id="CHEBI:36208"/>
    </ligand>
</feature>
<comment type="similarity">
    <text evidence="8">Belongs to the shikimate dehydrogenase family.</text>
</comment>
<comment type="pathway">
    <text evidence="1 8">Metabolic intermediate biosynthesis; chorismate biosynthesis; chorismate from D-erythrose 4-phosphate and phosphoenolpyruvate: step 4/7.</text>
</comment>
<dbReference type="Pfam" id="PF01488">
    <property type="entry name" value="Shikimate_DH"/>
    <property type="match status" value="1"/>
</dbReference>
<keyword evidence="3 8" id="KW-0028">Amino-acid biosynthesis</keyword>
<dbReference type="Proteomes" id="UP000326695">
    <property type="component" value="Chromosome"/>
</dbReference>
<feature type="binding site" evidence="8">
    <location>
        <position position="107"/>
    </location>
    <ligand>
        <name>shikimate</name>
        <dbReference type="ChEBI" id="CHEBI:36208"/>
    </ligand>
</feature>
<evidence type="ECO:0000259" key="11">
    <source>
        <dbReference type="Pfam" id="PF18317"/>
    </source>
</evidence>
<dbReference type="GO" id="GO:0009073">
    <property type="term" value="P:aromatic amino acid family biosynthetic process"/>
    <property type="evidence" value="ECO:0007669"/>
    <property type="project" value="UniProtKB-KW"/>
</dbReference>
<evidence type="ECO:0000256" key="4">
    <source>
        <dbReference type="ARBA" id="ARBA00022857"/>
    </source>
</evidence>
<keyword evidence="4 8" id="KW-0521">NADP</keyword>
<dbReference type="InterPro" id="IPR013708">
    <property type="entry name" value="Shikimate_DH-bd_N"/>
</dbReference>
<evidence type="ECO:0000256" key="8">
    <source>
        <dbReference type="HAMAP-Rule" id="MF_00222"/>
    </source>
</evidence>
<evidence type="ECO:0000256" key="1">
    <source>
        <dbReference type="ARBA" id="ARBA00004871"/>
    </source>
</evidence>
<feature type="binding site" evidence="8">
    <location>
        <position position="240"/>
    </location>
    <ligand>
        <name>NADP(+)</name>
        <dbReference type="ChEBI" id="CHEBI:58349"/>
    </ligand>
</feature>
<dbReference type="AlphaFoldDB" id="A0AAX1FA51"/>
<dbReference type="EC" id="1.1.1.25" evidence="2 8"/>
<feature type="active site" description="Proton acceptor" evidence="8">
    <location>
        <position position="70"/>
    </location>
</feature>
<dbReference type="PANTHER" id="PTHR21089:SF1">
    <property type="entry name" value="BIFUNCTIONAL 3-DEHYDROQUINATE DEHYDRATASE_SHIKIMATE DEHYDROGENASE, CHLOROPLASTIC"/>
    <property type="match status" value="1"/>
</dbReference>
<dbReference type="InterPro" id="IPR046346">
    <property type="entry name" value="Aminoacid_DH-like_N_sf"/>
</dbReference>
<keyword evidence="13" id="KW-1185">Reference proteome</keyword>
<dbReference type="GO" id="GO:0005829">
    <property type="term" value="C:cytosol"/>
    <property type="evidence" value="ECO:0007669"/>
    <property type="project" value="TreeGrafter"/>
</dbReference>
<dbReference type="GO" id="GO:0009423">
    <property type="term" value="P:chorismate biosynthetic process"/>
    <property type="evidence" value="ECO:0007669"/>
    <property type="project" value="UniProtKB-UniRule"/>
</dbReference>
<dbReference type="HAMAP" id="MF_00222">
    <property type="entry name" value="Shikimate_DH_AroE"/>
    <property type="match status" value="1"/>
</dbReference>
<feature type="binding site" evidence="8">
    <location>
        <begin position="19"/>
        <end position="21"/>
    </location>
    <ligand>
        <name>shikimate</name>
        <dbReference type="ChEBI" id="CHEBI:36208"/>
    </ligand>
</feature>
<dbReference type="PANTHER" id="PTHR21089">
    <property type="entry name" value="SHIKIMATE DEHYDROGENASE"/>
    <property type="match status" value="1"/>
</dbReference>
<comment type="subunit">
    <text evidence="8">Homodimer.</text>
</comment>
<dbReference type="GO" id="GO:0050661">
    <property type="term" value="F:NADP binding"/>
    <property type="evidence" value="ECO:0007669"/>
    <property type="project" value="InterPro"/>
</dbReference>
<comment type="function">
    <text evidence="8">Involved in the biosynthesis of the chorismate, which leads to the biosynthesis of aromatic amino acids. Catalyzes the reversible NADPH linked reduction of 3-dehydroshikimate (DHSA) to yield shikimate (SA).</text>
</comment>
<evidence type="ECO:0000256" key="6">
    <source>
        <dbReference type="ARBA" id="ARBA00023141"/>
    </source>
</evidence>
<sequence length="274" mass="28526">MHTMPASRYAVFGNPVAHSRSPTIHQMFAAQEGVTIKYERLLAEPSCFAQTAATFFAAGGAGANVTVPFKTDACAWADSLSERARAAGAANTLIKQANGRIHADNTDGLGLVADIGRNFHVALTGKRILLIGAGGAVRGVILPLLECRPTSLTIANRTAAKAQELAAIFGIRAGELGELPAAGFDIIINATSGSLSGQVPAIAPAVFAQCELAYDMAYGREPTAFMHFATKAGAQRSADGLGMLAEQAAESYRLWRGFSPKTAPVLAALRAGEI</sequence>
<dbReference type="NCBIfam" id="TIGR00507">
    <property type="entry name" value="aroE"/>
    <property type="match status" value="1"/>
</dbReference>
<dbReference type="Pfam" id="PF18317">
    <property type="entry name" value="SDH_C"/>
    <property type="match status" value="1"/>
</dbReference>
<comment type="catalytic activity">
    <reaction evidence="7 8">
        <text>shikimate + NADP(+) = 3-dehydroshikimate + NADPH + H(+)</text>
        <dbReference type="Rhea" id="RHEA:17737"/>
        <dbReference type="ChEBI" id="CHEBI:15378"/>
        <dbReference type="ChEBI" id="CHEBI:16630"/>
        <dbReference type="ChEBI" id="CHEBI:36208"/>
        <dbReference type="ChEBI" id="CHEBI:57783"/>
        <dbReference type="ChEBI" id="CHEBI:58349"/>
        <dbReference type="EC" id="1.1.1.25"/>
    </reaction>
</comment>
<dbReference type="InterPro" id="IPR036291">
    <property type="entry name" value="NAD(P)-bd_dom_sf"/>
</dbReference>
<evidence type="ECO:0000259" key="10">
    <source>
        <dbReference type="Pfam" id="PF08501"/>
    </source>
</evidence>
<dbReference type="GO" id="GO:0004764">
    <property type="term" value="F:shikimate 3-dehydrogenase (NADP+) activity"/>
    <property type="evidence" value="ECO:0007669"/>
    <property type="project" value="UniProtKB-UniRule"/>
</dbReference>
<protein>
    <recommendedName>
        <fullName evidence="2 8">Shikimate dehydrogenase (NADP(+))</fullName>
        <shortName evidence="8">SDH</shortName>
        <ecNumber evidence="2 8">1.1.1.25</ecNumber>
    </recommendedName>
</protein>
<feature type="binding site" evidence="8">
    <location>
        <begin position="132"/>
        <end position="136"/>
    </location>
    <ligand>
        <name>NADP(+)</name>
        <dbReference type="ChEBI" id="CHEBI:58349"/>
    </ligand>
</feature>
<evidence type="ECO:0000313" key="13">
    <source>
        <dbReference type="Proteomes" id="UP000326695"/>
    </source>
</evidence>
<dbReference type="Gene3D" id="3.40.50.720">
    <property type="entry name" value="NAD(P)-binding Rossmann-like Domain"/>
    <property type="match status" value="1"/>
</dbReference>
<feature type="binding site" evidence="8">
    <location>
        <position position="247"/>
    </location>
    <ligand>
        <name>shikimate</name>
        <dbReference type="ChEBI" id="CHEBI:36208"/>
    </ligand>
</feature>
<evidence type="ECO:0000313" key="12">
    <source>
        <dbReference type="EMBL" id="QED92945.1"/>
    </source>
</evidence>
<dbReference type="Gene3D" id="3.40.50.10860">
    <property type="entry name" value="Leucine Dehydrogenase, chain A, domain 1"/>
    <property type="match status" value="1"/>
</dbReference>
<organism evidence="12 13">
    <name type="scientific">Eikenella exigua</name>
    <dbReference type="NCBI Taxonomy" id="2528037"/>
    <lineage>
        <taxon>Bacteria</taxon>
        <taxon>Pseudomonadati</taxon>
        <taxon>Pseudomonadota</taxon>
        <taxon>Betaproteobacteria</taxon>
        <taxon>Neisseriales</taxon>
        <taxon>Neisseriaceae</taxon>
        <taxon>Eikenella</taxon>
    </lineage>
</organism>
<dbReference type="SUPFAM" id="SSF51735">
    <property type="entry name" value="NAD(P)-binding Rossmann-fold domains"/>
    <property type="match status" value="1"/>
</dbReference>
<evidence type="ECO:0000256" key="5">
    <source>
        <dbReference type="ARBA" id="ARBA00023002"/>
    </source>
</evidence>
<keyword evidence="5 8" id="KW-0560">Oxidoreductase</keyword>
<evidence type="ECO:0000256" key="7">
    <source>
        <dbReference type="ARBA" id="ARBA00049442"/>
    </source>
</evidence>
<feature type="domain" description="Quinate/shikimate 5-dehydrogenase/glutamyl-tRNA reductase" evidence="9">
    <location>
        <begin position="122"/>
        <end position="193"/>
    </location>
</feature>
<evidence type="ECO:0000256" key="2">
    <source>
        <dbReference type="ARBA" id="ARBA00012962"/>
    </source>
</evidence>
<feature type="binding site" evidence="8">
    <location>
        <position position="216"/>
    </location>
    <ligand>
        <name>NADP(+)</name>
        <dbReference type="ChEBI" id="CHEBI:58349"/>
    </ligand>
</feature>
<accession>A0AAX1FA51</accession>
<dbReference type="CDD" id="cd01065">
    <property type="entry name" value="NAD_bind_Shikimate_DH"/>
    <property type="match status" value="1"/>
</dbReference>
<dbReference type="InterPro" id="IPR011342">
    <property type="entry name" value="Shikimate_DH"/>
</dbReference>
<dbReference type="SUPFAM" id="SSF53223">
    <property type="entry name" value="Aminoacid dehydrogenase-like, N-terminal domain"/>
    <property type="match status" value="1"/>
</dbReference>
<feature type="binding site" evidence="8">
    <location>
        <begin position="156"/>
        <end position="161"/>
    </location>
    <ligand>
        <name>NADP(+)</name>
        <dbReference type="ChEBI" id="CHEBI:58349"/>
    </ligand>
</feature>
<evidence type="ECO:0000259" key="9">
    <source>
        <dbReference type="Pfam" id="PF01488"/>
    </source>
</evidence>
<feature type="domain" description="SDH C-terminal" evidence="11">
    <location>
        <begin position="240"/>
        <end position="270"/>
    </location>
</feature>
<dbReference type="EMBL" id="CP038018">
    <property type="protein sequence ID" value="QED92945.1"/>
    <property type="molecule type" value="Genomic_DNA"/>
</dbReference>
<gene>
    <name evidence="8 12" type="primary">aroE</name>
    <name evidence="12" type="ORF">EZJ17_05785</name>
</gene>
<dbReference type="GO" id="GO:0008652">
    <property type="term" value="P:amino acid biosynthetic process"/>
    <property type="evidence" value="ECO:0007669"/>
    <property type="project" value="UniProtKB-KW"/>
</dbReference>